<dbReference type="GO" id="GO:0070286">
    <property type="term" value="P:axonemal dynein complex assembly"/>
    <property type="evidence" value="ECO:0007669"/>
    <property type="project" value="InterPro"/>
</dbReference>
<feature type="domain" description="Dynein assembly factor 3 C-terminal" evidence="7">
    <location>
        <begin position="157"/>
        <end position="381"/>
    </location>
</feature>
<dbReference type="InterPro" id="IPR039304">
    <property type="entry name" value="DNAAF3"/>
</dbReference>
<evidence type="ECO:0000259" key="7">
    <source>
        <dbReference type="Pfam" id="PF14740"/>
    </source>
</evidence>
<keyword evidence="9" id="KW-1185">Reference proteome</keyword>
<dbReference type="OrthoDB" id="538817at2759"/>
<evidence type="ECO:0000313" key="9">
    <source>
        <dbReference type="Proteomes" id="UP000232323"/>
    </source>
</evidence>
<reference evidence="8 9" key="1">
    <citation type="submission" date="2017-08" db="EMBL/GenBank/DDBJ databases">
        <title>Acidophilic green algal genome provides insights into adaptation to an acidic environment.</title>
        <authorList>
            <person name="Hirooka S."/>
            <person name="Hirose Y."/>
            <person name="Kanesaki Y."/>
            <person name="Higuchi S."/>
            <person name="Fujiwara T."/>
            <person name="Onuma R."/>
            <person name="Era A."/>
            <person name="Ohbayashi R."/>
            <person name="Uzuka A."/>
            <person name="Nozaki H."/>
            <person name="Yoshikawa H."/>
            <person name="Miyagishima S.Y."/>
        </authorList>
    </citation>
    <scope>NUCLEOTIDE SEQUENCE [LARGE SCALE GENOMIC DNA]</scope>
    <source>
        <strain evidence="8 9">NIES-2499</strain>
    </source>
</reference>
<sequence length="684" mass="77433">MDDQNVHHFWGLSPFIDLSHIALTCNAEEKPSVLRILQVAPYDARHTIASISRLERYADHFSGPLQMFVFEEHPEGLARHILLISVFLDGSIPAKERVEVLLELHGNALLREKTAEYLDRRGRVIEKLLVALISGTAPNSAEIKILGEDMVCLAHMLDISHLKFQDVDALLEVLRNYRMQVNYDMIKAWEARCRKWYGDRYDFKRNMIDWDYHMRLQTAGTPGQDSALGSIIHFHHFRHWRAHGVAYELRDSTYTHPNRSLLSTAFGRTKEFKDRALKDVGRSVSAWGYWGDVLNGPYHAFGVTCEEEAFFVSSNKQYTRTAVDIAEYNLKAFLMEWRSGQHSPLEPGDDAPRARLARGPTSIADLETISNATTTALEDEQHRQQQQQHEDGHSSTPLQDHHHDQNSNHLSNLLAEDEQKACQQDIASREETVIPVQHLSEGKGMIQSISAMEPEVDADDLQQHQGDNTIQPKFISCGRFQGRRNGYLFKSGLHGTGYYLDLYQSSTWRAAPIEDCAQSASSSSTAATLKVVDHSQLEMSEDVAGDVAAYERLVTRGVKLVLLTGDIQKSLTSRKTFHGFFDVITLGCRHIHMAGVSEKLDQVASSSSVLLIESAKHLLQLKQDQVDAFHVRVEEITSTSGWVRDHYKSYQANKNTDNVDAESTDKWQDVLTSNLVFKRVNKIS</sequence>
<dbReference type="STRING" id="1157962.A0A250XDD7"/>
<keyword evidence="4" id="KW-0970">Cilium biogenesis/degradation</keyword>
<dbReference type="EMBL" id="BEGY01000060">
    <property type="protein sequence ID" value="GAX81095.1"/>
    <property type="molecule type" value="Genomic_DNA"/>
</dbReference>
<dbReference type="GO" id="GO:0005737">
    <property type="term" value="C:cytoplasm"/>
    <property type="evidence" value="ECO:0007669"/>
    <property type="project" value="UniProtKB-SubCell"/>
</dbReference>
<dbReference type="InterPro" id="IPR027974">
    <property type="entry name" value="DUF4470"/>
</dbReference>
<accession>A0A250XDD7</accession>
<comment type="similarity">
    <text evidence="2">Belongs to the DNAAF3 family.</text>
</comment>
<dbReference type="AlphaFoldDB" id="A0A250XDD7"/>
<dbReference type="InterPro" id="IPR028235">
    <property type="entry name" value="DNAAF3_C"/>
</dbReference>
<dbReference type="PANTHER" id="PTHR22118:SF14">
    <property type="entry name" value="DYNEIN AXONEMAL ASSEMBLY FACTOR 3"/>
    <property type="match status" value="1"/>
</dbReference>
<evidence type="ECO:0000256" key="2">
    <source>
        <dbReference type="ARBA" id="ARBA00010449"/>
    </source>
</evidence>
<dbReference type="Pfam" id="PF14737">
    <property type="entry name" value="DUF4470"/>
    <property type="match status" value="1"/>
</dbReference>
<comment type="subcellular location">
    <subcellularLocation>
        <location evidence="1">Cytoplasm</location>
    </subcellularLocation>
</comment>
<evidence type="ECO:0000313" key="8">
    <source>
        <dbReference type="EMBL" id="GAX81095.1"/>
    </source>
</evidence>
<dbReference type="GO" id="GO:0044458">
    <property type="term" value="P:motile cilium assembly"/>
    <property type="evidence" value="ECO:0007669"/>
    <property type="project" value="TreeGrafter"/>
</dbReference>
<dbReference type="PANTHER" id="PTHR22118">
    <property type="entry name" value="DYNEIN ASSEMBLY FACTOR 3, AXONEMAL"/>
    <property type="match status" value="1"/>
</dbReference>
<evidence type="ECO:0000256" key="1">
    <source>
        <dbReference type="ARBA" id="ARBA00004496"/>
    </source>
</evidence>
<name>A0A250XDD7_9CHLO</name>
<keyword evidence="3" id="KW-0963">Cytoplasm</keyword>
<evidence type="ECO:0000256" key="3">
    <source>
        <dbReference type="ARBA" id="ARBA00022490"/>
    </source>
</evidence>
<organism evidence="8 9">
    <name type="scientific">Chlamydomonas eustigma</name>
    <dbReference type="NCBI Taxonomy" id="1157962"/>
    <lineage>
        <taxon>Eukaryota</taxon>
        <taxon>Viridiplantae</taxon>
        <taxon>Chlorophyta</taxon>
        <taxon>core chlorophytes</taxon>
        <taxon>Chlorophyceae</taxon>
        <taxon>CS clade</taxon>
        <taxon>Chlamydomonadales</taxon>
        <taxon>Chlamydomonadaceae</taxon>
        <taxon>Chlamydomonas</taxon>
    </lineage>
</organism>
<feature type="compositionally biased region" description="Basic and acidic residues" evidence="5">
    <location>
        <begin position="379"/>
        <end position="406"/>
    </location>
</feature>
<comment type="caution">
    <text evidence="8">The sequence shown here is derived from an EMBL/GenBank/DDBJ whole genome shotgun (WGS) entry which is preliminary data.</text>
</comment>
<dbReference type="Proteomes" id="UP000232323">
    <property type="component" value="Unassembled WGS sequence"/>
</dbReference>
<protein>
    <recommendedName>
        <fullName evidence="10">Dynein assembly factor 3 C-terminal domain-containing protein</fullName>
    </recommendedName>
</protein>
<feature type="domain" description="DUF4470" evidence="6">
    <location>
        <begin position="9"/>
        <end position="110"/>
    </location>
</feature>
<dbReference type="Pfam" id="PF14740">
    <property type="entry name" value="DUF4471"/>
    <property type="match status" value="2"/>
</dbReference>
<proteinExistence type="inferred from homology"/>
<feature type="region of interest" description="Disordered" evidence="5">
    <location>
        <begin position="342"/>
        <end position="408"/>
    </location>
</feature>
<evidence type="ECO:0008006" key="10">
    <source>
        <dbReference type="Google" id="ProtNLM"/>
    </source>
</evidence>
<evidence type="ECO:0000259" key="6">
    <source>
        <dbReference type="Pfam" id="PF14737"/>
    </source>
</evidence>
<evidence type="ECO:0000256" key="4">
    <source>
        <dbReference type="ARBA" id="ARBA00022794"/>
    </source>
</evidence>
<evidence type="ECO:0000256" key="5">
    <source>
        <dbReference type="SAM" id="MobiDB-lite"/>
    </source>
</evidence>
<feature type="domain" description="Dynein assembly factor 3 C-terminal" evidence="7">
    <location>
        <begin position="533"/>
        <end position="644"/>
    </location>
</feature>
<gene>
    <name evidence="8" type="ORF">CEUSTIGMA_g8529.t1</name>
</gene>